<reference evidence="1 2" key="1">
    <citation type="submission" date="2018-09" db="EMBL/GenBank/DDBJ databases">
        <title>A high-quality reference genome of wild soybean provides a powerful tool to mine soybean genomes.</title>
        <authorList>
            <person name="Xie M."/>
            <person name="Chung C.Y.L."/>
            <person name="Li M.-W."/>
            <person name="Wong F.-L."/>
            <person name="Chan T.-F."/>
            <person name="Lam H.-M."/>
        </authorList>
    </citation>
    <scope>NUCLEOTIDE SEQUENCE [LARGE SCALE GENOMIC DNA]</scope>
    <source>
        <strain evidence="2">cv. W05</strain>
        <tissue evidence="1">Hypocotyl of etiolated seedlings</tissue>
    </source>
</reference>
<sequence length="103" mass="11940">MKGAQAYDAMMQRILFEPCGRRVRWRARDRVHPHMSLYGLCDPSASPSHKKSLAGKQQQSWFVGFTFGLRMYGFGSKKTLIEDFACEDVESFLRVFANLQRFL</sequence>
<evidence type="ECO:0000313" key="1">
    <source>
        <dbReference type="EMBL" id="RZC11692.1"/>
    </source>
</evidence>
<dbReference type="EMBL" id="QZWG01000005">
    <property type="protein sequence ID" value="RZC11692.1"/>
    <property type="molecule type" value="Genomic_DNA"/>
</dbReference>
<evidence type="ECO:0000313" key="2">
    <source>
        <dbReference type="Proteomes" id="UP000289340"/>
    </source>
</evidence>
<accession>A0A445KLC8</accession>
<dbReference type="Proteomes" id="UP000289340">
    <property type="component" value="Chromosome 5"/>
</dbReference>
<name>A0A445KLC8_GLYSO</name>
<proteinExistence type="predicted"/>
<keyword evidence="2" id="KW-1185">Reference proteome</keyword>
<gene>
    <name evidence="1" type="ORF">D0Y65_011760</name>
</gene>
<dbReference type="AlphaFoldDB" id="A0A445KLC8"/>
<protein>
    <submittedName>
        <fullName evidence="1">Uncharacterized protein</fullName>
    </submittedName>
</protein>
<organism evidence="1 2">
    <name type="scientific">Glycine soja</name>
    <name type="common">Wild soybean</name>
    <dbReference type="NCBI Taxonomy" id="3848"/>
    <lineage>
        <taxon>Eukaryota</taxon>
        <taxon>Viridiplantae</taxon>
        <taxon>Streptophyta</taxon>
        <taxon>Embryophyta</taxon>
        <taxon>Tracheophyta</taxon>
        <taxon>Spermatophyta</taxon>
        <taxon>Magnoliopsida</taxon>
        <taxon>eudicotyledons</taxon>
        <taxon>Gunneridae</taxon>
        <taxon>Pentapetalae</taxon>
        <taxon>rosids</taxon>
        <taxon>fabids</taxon>
        <taxon>Fabales</taxon>
        <taxon>Fabaceae</taxon>
        <taxon>Papilionoideae</taxon>
        <taxon>50 kb inversion clade</taxon>
        <taxon>NPAAA clade</taxon>
        <taxon>indigoferoid/millettioid clade</taxon>
        <taxon>Phaseoleae</taxon>
        <taxon>Glycine</taxon>
        <taxon>Glycine subgen. Soja</taxon>
    </lineage>
</organism>
<comment type="caution">
    <text evidence="1">The sequence shown here is derived from an EMBL/GenBank/DDBJ whole genome shotgun (WGS) entry which is preliminary data.</text>
</comment>